<sequence>MIEKLIIDRFEGGFAVCEKDDLSFIDIPVERLPRGAAEGSFLFLDADGSISLDEAGTRLQRKRIQDKFNSLFK</sequence>
<gene>
    <name evidence="1" type="ORF">SAMN05421730_1003197</name>
</gene>
<protein>
    <recommendedName>
        <fullName evidence="3">DUF3006 domain-containing protein</fullName>
    </recommendedName>
</protein>
<evidence type="ECO:0000313" key="2">
    <source>
        <dbReference type="Proteomes" id="UP000199315"/>
    </source>
</evidence>
<reference evidence="1 2" key="1">
    <citation type="submission" date="2016-09" db="EMBL/GenBank/DDBJ databases">
        <authorList>
            <person name="Capua I."/>
            <person name="De Benedictis P."/>
            <person name="Joannis T."/>
            <person name="Lombin L.H."/>
            <person name="Cattoli G."/>
        </authorList>
    </citation>
    <scope>NUCLEOTIDE SEQUENCE [LARGE SCALE GENOMIC DNA]</scope>
    <source>
        <strain evidence="1 2">GluBS11</strain>
    </source>
</reference>
<proteinExistence type="predicted"/>
<dbReference type="Gene3D" id="6.20.120.50">
    <property type="match status" value="1"/>
</dbReference>
<accession>A0A1D3TR43</accession>
<dbReference type="RefSeq" id="WP_091231008.1">
    <property type="nucleotide sequence ID" value="NZ_FMKA01000003.1"/>
</dbReference>
<dbReference type="EMBL" id="FMKA01000003">
    <property type="protein sequence ID" value="SCP96112.1"/>
    <property type="molecule type" value="Genomic_DNA"/>
</dbReference>
<dbReference type="OrthoDB" id="164847at2"/>
<evidence type="ECO:0000313" key="1">
    <source>
        <dbReference type="EMBL" id="SCP96112.1"/>
    </source>
</evidence>
<evidence type="ECO:0008006" key="3">
    <source>
        <dbReference type="Google" id="ProtNLM"/>
    </source>
</evidence>
<dbReference type="Pfam" id="PF11213">
    <property type="entry name" value="DUF3006"/>
    <property type="match status" value="1"/>
</dbReference>
<name>A0A1D3TR43_9FIRM</name>
<organism evidence="1 2">
    <name type="scientific">Anaerobium acetethylicum</name>
    <dbReference type="NCBI Taxonomy" id="1619234"/>
    <lineage>
        <taxon>Bacteria</taxon>
        <taxon>Bacillati</taxon>
        <taxon>Bacillota</taxon>
        <taxon>Clostridia</taxon>
        <taxon>Lachnospirales</taxon>
        <taxon>Lachnospiraceae</taxon>
        <taxon>Anaerobium</taxon>
    </lineage>
</organism>
<dbReference type="Proteomes" id="UP000199315">
    <property type="component" value="Unassembled WGS sequence"/>
</dbReference>
<dbReference type="InterPro" id="IPR021377">
    <property type="entry name" value="DUF3006"/>
</dbReference>
<keyword evidence="2" id="KW-1185">Reference proteome</keyword>
<dbReference type="AlphaFoldDB" id="A0A1D3TR43"/>
<dbReference type="STRING" id="1619234.SAMN05421730_1003197"/>